<evidence type="ECO:0000313" key="4">
    <source>
        <dbReference type="Proteomes" id="UP000248924"/>
    </source>
</evidence>
<dbReference type="Gene3D" id="3.60.21.70">
    <property type="entry name" value="PhoD-like phosphatase"/>
    <property type="match status" value="1"/>
</dbReference>
<feature type="domain" description="DUF7800" evidence="2">
    <location>
        <begin position="4"/>
        <end position="92"/>
    </location>
</feature>
<organism evidence="3 4">
    <name type="scientific">Micromonospora craterilacus</name>
    <dbReference type="NCBI Taxonomy" id="1655439"/>
    <lineage>
        <taxon>Bacteria</taxon>
        <taxon>Bacillati</taxon>
        <taxon>Actinomycetota</taxon>
        <taxon>Actinomycetes</taxon>
        <taxon>Micromonosporales</taxon>
        <taxon>Micromonosporaceae</taxon>
        <taxon>Micromonospora</taxon>
    </lineage>
</organism>
<dbReference type="PANTHER" id="PTHR37031:SF2">
    <property type="entry name" value="PHOD-LIKE PHOSPHATASE METALLOPHOSPHATASE DOMAIN-CONTAINING PROTEIN"/>
    <property type="match status" value="1"/>
</dbReference>
<dbReference type="Pfam" id="PF09423">
    <property type="entry name" value="PhoD"/>
    <property type="match status" value="1"/>
</dbReference>
<dbReference type="AlphaFoldDB" id="A0A2W2FYH8"/>
<evidence type="ECO:0000313" key="3">
    <source>
        <dbReference type="EMBL" id="PZG19864.1"/>
    </source>
</evidence>
<dbReference type="InterPro" id="IPR056702">
    <property type="entry name" value="DUF7800"/>
</dbReference>
<gene>
    <name evidence="3" type="ORF">C1I95_10750</name>
</gene>
<dbReference type="CDD" id="cd07389">
    <property type="entry name" value="MPP_PhoD"/>
    <property type="match status" value="1"/>
</dbReference>
<keyword evidence="4" id="KW-1185">Reference proteome</keyword>
<evidence type="ECO:0000259" key="1">
    <source>
        <dbReference type="Pfam" id="PF09423"/>
    </source>
</evidence>
<dbReference type="PANTHER" id="PTHR37031">
    <property type="entry name" value="METALLOPHOSPHATASE BINDING DOMAIN PROTEIN"/>
    <property type="match status" value="1"/>
</dbReference>
<accession>A0A2W2FYH8</accession>
<protein>
    <submittedName>
        <fullName evidence="3">Uncharacterized protein</fullName>
    </submittedName>
</protein>
<evidence type="ECO:0000259" key="2">
    <source>
        <dbReference type="Pfam" id="PF25077"/>
    </source>
</evidence>
<sequence length="570" mass="62907">MPAAQLLIGPLLRRVVGTRATVWVETTAPAVVTVRTAGGATGTAPTFSAYDHHYALVVVDGLTPDSATTYQVLVDDVVAWPLADSRFPPSVIRTRAADDRDQPVRLLFGSCREATHQATTRKLPPDALDAYTRRVLADPGPAALPDLLVLLGDQVYADETSPTMKRLLRRRRRRPRGAPSDQVVSFDEYTKLYLESWSDPEIRWLFSTVPSVMIFDDHEIIDDWNTSASWRAEMHEQPWWAERIASGLASYWVYQHLGNLSPDEIAADPVFAKVSTAEDATGVLREFGQRVDTEADLAHDTQRWNGVQYQFSYALDLGRTRLVMLDSRCSRVLVPGRRAMLPAAEWSWFVDRAHGSYDHLVVGSSLPWLLPPGIHHIEAWNEKLADSRRPWVAGLGERLRRALDLEHWGAFRRSFDALGALFARIGSGAPGMPDDRKGAGPAYPAPASISVLSGDVHHSYVARVRFADPTVRTPVHQLTCSPIHNQVPAGIRPLMRLSWARGPAGATRALARTAGVRRSSVKWRKLAGPYFGNAVATLTHAGRVADVMIEGTTGDGQLREVARQRLTAAG</sequence>
<dbReference type="Proteomes" id="UP000248924">
    <property type="component" value="Unassembled WGS sequence"/>
</dbReference>
<name>A0A2W2FYH8_9ACTN</name>
<dbReference type="EMBL" id="POTY01000050">
    <property type="protein sequence ID" value="PZG19864.1"/>
    <property type="molecule type" value="Genomic_DNA"/>
</dbReference>
<dbReference type="InterPro" id="IPR029052">
    <property type="entry name" value="Metallo-depent_PP-like"/>
</dbReference>
<dbReference type="SUPFAM" id="SSF56300">
    <property type="entry name" value="Metallo-dependent phosphatases"/>
    <property type="match status" value="1"/>
</dbReference>
<dbReference type="OrthoDB" id="9795624at2"/>
<dbReference type="InterPro" id="IPR038607">
    <property type="entry name" value="PhoD-like_sf"/>
</dbReference>
<dbReference type="InterPro" id="IPR018946">
    <property type="entry name" value="PhoD-like_MPP"/>
</dbReference>
<proteinExistence type="predicted"/>
<dbReference type="Pfam" id="PF25077">
    <property type="entry name" value="DUF7800"/>
    <property type="match status" value="1"/>
</dbReference>
<feature type="domain" description="PhoD-like phosphatase metallophosphatase" evidence="1">
    <location>
        <begin position="145"/>
        <end position="254"/>
    </location>
</feature>
<dbReference type="RefSeq" id="WP_111213652.1">
    <property type="nucleotide sequence ID" value="NZ_POTY01000050.1"/>
</dbReference>
<reference evidence="3 4" key="1">
    <citation type="submission" date="2018-01" db="EMBL/GenBank/DDBJ databases">
        <title>Draft genome sequence of Jishengella sp. NA12.</title>
        <authorList>
            <person name="Sahin N."/>
            <person name="Ay H."/>
            <person name="Saygin H."/>
        </authorList>
    </citation>
    <scope>NUCLEOTIDE SEQUENCE [LARGE SCALE GENOMIC DNA]</scope>
    <source>
        <strain evidence="3 4">NA12</strain>
    </source>
</reference>
<comment type="caution">
    <text evidence="3">The sequence shown here is derived from an EMBL/GenBank/DDBJ whole genome shotgun (WGS) entry which is preliminary data.</text>
</comment>